<proteinExistence type="predicted"/>
<dbReference type="Proteomes" id="UP000823928">
    <property type="component" value="Unassembled WGS sequence"/>
</dbReference>
<comment type="caution">
    <text evidence="1">The sequence shown here is derived from an EMBL/GenBank/DDBJ whole genome shotgun (WGS) entry which is preliminary data.</text>
</comment>
<reference evidence="1" key="1">
    <citation type="submission" date="2020-10" db="EMBL/GenBank/DDBJ databases">
        <authorList>
            <person name="Gilroy R."/>
        </authorList>
    </citation>
    <scope>NUCLEOTIDE SEQUENCE</scope>
    <source>
        <strain evidence="1">6276</strain>
    </source>
</reference>
<gene>
    <name evidence="1" type="ORF">IAC10_01760</name>
</gene>
<evidence type="ECO:0000313" key="2">
    <source>
        <dbReference type="Proteomes" id="UP000823928"/>
    </source>
</evidence>
<accession>A0A9D1JLW7</accession>
<dbReference type="EMBL" id="DVIU01000037">
    <property type="protein sequence ID" value="HIS35346.1"/>
    <property type="molecule type" value="Genomic_DNA"/>
</dbReference>
<reference evidence="1" key="2">
    <citation type="journal article" date="2021" name="PeerJ">
        <title>Extensive microbial diversity within the chicken gut microbiome revealed by metagenomics and culture.</title>
        <authorList>
            <person name="Gilroy R."/>
            <person name="Ravi A."/>
            <person name="Getino M."/>
            <person name="Pursley I."/>
            <person name="Horton D.L."/>
            <person name="Alikhan N.F."/>
            <person name="Baker D."/>
            <person name="Gharbi K."/>
            <person name="Hall N."/>
            <person name="Watson M."/>
            <person name="Adriaenssens E.M."/>
            <person name="Foster-Nyarko E."/>
            <person name="Jarju S."/>
            <person name="Secka A."/>
            <person name="Antonio M."/>
            <person name="Oren A."/>
            <person name="Chaudhuri R.R."/>
            <person name="La Ragione R."/>
            <person name="Hildebrand F."/>
            <person name="Pallen M.J."/>
        </authorList>
    </citation>
    <scope>NUCLEOTIDE SEQUENCE</scope>
    <source>
        <strain evidence="1">6276</strain>
    </source>
</reference>
<organism evidence="1 2">
    <name type="scientific">Candidatus Scatousia excrementigallinarum</name>
    <dbReference type="NCBI Taxonomy" id="2840935"/>
    <lineage>
        <taxon>Bacteria</taxon>
        <taxon>Candidatus Scatousia</taxon>
    </lineage>
</organism>
<dbReference type="Gene3D" id="3.40.50.450">
    <property type="match status" value="1"/>
</dbReference>
<dbReference type="AlphaFoldDB" id="A0A9D1JLW7"/>
<protein>
    <submittedName>
        <fullName evidence="1">Uncharacterized protein</fullName>
    </submittedName>
</protein>
<dbReference type="SUPFAM" id="SSF52309">
    <property type="entry name" value="N-(deoxy)ribosyltransferase-like"/>
    <property type="match status" value="1"/>
</dbReference>
<evidence type="ECO:0000313" key="1">
    <source>
        <dbReference type="EMBL" id="HIS35346.1"/>
    </source>
</evidence>
<sequence>MEITGQRERIESQVYELQEILLSNIDRLFDSGKLLLEFPEKDLSINRKIPNYSFFENFGIDMCNIHINDKTAFCLMPFHKKFDKVYATIKTACHQVGYTCFRSDEPFNPGNVLRQILQMITSTEIIIAVLDGKNPNVFYEIGIAHSLGKTVILVGNAKNPDDISFDLKSERLLLYNAPNDLQNKLTKSLQQLHYV</sequence>
<name>A0A9D1JLW7_9BACT</name>